<feature type="region of interest" description="Disordered" evidence="6">
    <location>
        <begin position="411"/>
        <end position="511"/>
    </location>
</feature>
<accession>A0A8J6F2Q7</accession>
<proteinExistence type="predicted"/>
<organism evidence="8 9">
    <name type="scientific">Eleutherodactylus coqui</name>
    <name type="common">Puerto Rican coqui</name>
    <dbReference type="NCBI Taxonomy" id="57060"/>
    <lineage>
        <taxon>Eukaryota</taxon>
        <taxon>Metazoa</taxon>
        <taxon>Chordata</taxon>
        <taxon>Craniata</taxon>
        <taxon>Vertebrata</taxon>
        <taxon>Euteleostomi</taxon>
        <taxon>Amphibia</taxon>
        <taxon>Batrachia</taxon>
        <taxon>Anura</taxon>
        <taxon>Neobatrachia</taxon>
        <taxon>Hyloidea</taxon>
        <taxon>Eleutherodactylidae</taxon>
        <taxon>Eleutherodactylinae</taxon>
        <taxon>Eleutherodactylus</taxon>
        <taxon>Eleutherodactylus</taxon>
    </lineage>
</organism>
<name>A0A8J6F2Q7_ELECQ</name>
<dbReference type="GO" id="GO:0016233">
    <property type="term" value="P:telomere capping"/>
    <property type="evidence" value="ECO:0007669"/>
    <property type="project" value="InterPro"/>
</dbReference>
<evidence type="ECO:0000256" key="6">
    <source>
        <dbReference type="SAM" id="MobiDB-lite"/>
    </source>
</evidence>
<reference evidence="8" key="1">
    <citation type="thesis" date="2020" institute="ProQuest LLC" country="789 East Eisenhower Parkway, Ann Arbor, MI, USA">
        <title>Comparative Genomics and Chromosome Evolution.</title>
        <authorList>
            <person name="Mudd A.B."/>
        </authorList>
    </citation>
    <scope>NUCLEOTIDE SEQUENCE</scope>
    <source>
        <strain evidence="8">HN-11 Male</strain>
        <tissue evidence="8">Kidney and liver</tissue>
    </source>
</reference>
<evidence type="ECO:0000256" key="1">
    <source>
        <dbReference type="ARBA" id="ARBA00004123"/>
    </source>
</evidence>
<evidence type="ECO:0000259" key="7">
    <source>
        <dbReference type="Pfam" id="PF10341"/>
    </source>
</evidence>
<comment type="caution">
    <text evidence="8">The sequence shown here is derived from an EMBL/GenBank/DDBJ whole genome shotgun (WGS) entry which is preliminary data.</text>
</comment>
<dbReference type="Gene3D" id="2.40.50.960">
    <property type="match status" value="1"/>
</dbReference>
<dbReference type="EMBL" id="WNTK01000008">
    <property type="protein sequence ID" value="KAG9479307.1"/>
    <property type="molecule type" value="Genomic_DNA"/>
</dbReference>
<evidence type="ECO:0000256" key="2">
    <source>
        <dbReference type="ARBA" id="ARBA00004574"/>
    </source>
</evidence>
<evidence type="ECO:0000313" key="9">
    <source>
        <dbReference type="Proteomes" id="UP000770717"/>
    </source>
</evidence>
<dbReference type="OrthoDB" id="9899304at2759"/>
<keyword evidence="9" id="KW-1185">Reference proteome</keyword>
<keyword evidence="4" id="KW-0779">Telomere</keyword>
<dbReference type="AlphaFoldDB" id="A0A8J6F2Q7"/>
<feature type="region of interest" description="Disordered" evidence="6">
    <location>
        <begin position="289"/>
        <end position="358"/>
    </location>
</feature>
<evidence type="ECO:0000256" key="4">
    <source>
        <dbReference type="ARBA" id="ARBA00022895"/>
    </source>
</evidence>
<dbReference type="GO" id="GO:0007004">
    <property type="term" value="P:telomere maintenance via telomerase"/>
    <property type="evidence" value="ECO:0007669"/>
    <property type="project" value="InterPro"/>
</dbReference>
<dbReference type="GO" id="GO:0005697">
    <property type="term" value="C:telomerase holoenzyme complex"/>
    <property type="evidence" value="ECO:0007669"/>
    <property type="project" value="InterPro"/>
</dbReference>
<feature type="compositionally biased region" description="Basic and acidic residues" evidence="6">
    <location>
        <begin position="460"/>
        <end position="474"/>
    </location>
</feature>
<feature type="domain" description="Shelterin complex subunit TPP1/Est3" evidence="7">
    <location>
        <begin position="51"/>
        <end position="152"/>
    </location>
</feature>
<feature type="compositionally biased region" description="Basic residues" evidence="6">
    <location>
        <begin position="439"/>
        <end position="448"/>
    </location>
</feature>
<dbReference type="PANTHER" id="PTHR14487">
    <property type="entry name" value="ADRENOCORTICAL DYSPLASIA PROTEIN ACD"/>
    <property type="match status" value="1"/>
</dbReference>
<protein>
    <recommendedName>
        <fullName evidence="7">Shelterin complex subunit TPP1/Est3 domain-containing protein</fullName>
    </recommendedName>
</protein>
<dbReference type="PANTHER" id="PTHR14487:SF3">
    <property type="entry name" value="ADRENOCORTICAL DYSPLASIA PROTEIN HOMOLOG"/>
    <property type="match status" value="1"/>
</dbReference>
<dbReference type="EMBL" id="WNTK01000008">
    <property type="protein sequence ID" value="KAG9479306.1"/>
    <property type="molecule type" value="Genomic_DNA"/>
</dbReference>
<feature type="compositionally biased region" description="Polar residues" evidence="6">
    <location>
        <begin position="289"/>
        <end position="303"/>
    </location>
</feature>
<dbReference type="GO" id="GO:0070198">
    <property type="term" value="P:protein localization to chromosome, telomeric region"/>
    <property type="evidence" value="ECO:0007669"/>
    <property type="project" value="TreeGrafter"/>
</dbReference>
<dbReference type="Pfam" id="PF10341">
    <property type="entry name" value="TPP1"/>
    <property type="match status" value="1"/>
</dbReference>
<dbReference type="InterPro" id="IPR028631">
    <property type="entry name" value="ACD"/>
</dbReference>
<dbReference type="GO" id="GO:0070187">
    <property type="term" value="C:shelterin complex"/>
    <property type="evidence" value="ECO:0007669"/>
    <property type="project" value="InterPro"/>
</dbReference>
<evidence type="ECO:0000256" key="3">
    <source>
        <dbReference type="ARBA" id="ARBA00022454"/>
    </source>
</evidence>
<keyword evidence="3" id="KW-0158">Chromosome</keyword>
<gene>
    <name evidence="8" type="ORF">GDO78_012791</name>
</gene>
<dbReference type="Proteomes" id="UP000770717">
    <property type="component" value="Unassembled WGS sequence"/>
</dbReference>
<dbReference type="GO" id="GO:0042162">
    <property type="term" value="F:telomeric DNA binding"/>
    <property type="evidence" value="ECO:0007669"/>
    <property type="project" value="InterPro"/>
</dbReference>
<dbReference type="InterPro" id="IPR019437">
    <property type="entry name" value="TPP1/Est3"/>
</dbReference>
<evidence type="ECO:0000256" key="5">
    <source>
        <dbReference type="ARBA" id="ARBA00023242"/>
    </source>
</evidence>
<sequence length="655" mass="72236">MAGYHCVIGYPWIIDCLAKYDSAGGRGKPAPGQVVEFLRMPVNTEDLPYTEAVINVSDRKYYIKAVITKEAQEMLESESTYFKLADIKNKIVILKKFYVCFTAVKDLSRCEFYLNVEHMSLLPMQTEEVDLLNCNMEPGVRKKIKELWQNYIKELEINETSSDMNLSDASLTQLLMIANEEKFNALKAVVEECLELEPSAAQDIQPQGRTFWSLERERNQGNAERYIIPVDSLLIPPHEEAVLEQMLAQPYSTALSSLSDEPIDGGPSNQYENPWNKLQSLCVSVATSSDSQPKCSLSAAQKSRGSEVGSDPDSSTPDIFLSDADVSMDDSPADKPESSPLMFSEPSSNPPQPGTSILQTISASSNTSTNGRQGGNSNTGIVSLNLIPLTQDSPQKSLSVGSKVQISPIKSHISESQSTSPDKTDLISLSEEANTHWPLRTRKASKRKQTSEDLEGALSDPEHQQPEYIEKPDCETTTNASSEIDKVSNIGFESVESKQTGDREAAVPFSAKETNNQKTEQYVKTHVTQNKTKKTNIQTRKPCLQFVVNPKILPTKDSVNGQLPAVGPAVSKVCIQEAPSNAAHGQSSFKAKEKDMAPIIKAGKAELAHRDGTPFQYKYKPPSEDFCARVNAIQIPAELSEWAVKMLAEDKEKVL</sequence>
<keyword evidence="5" id="KW-0539">Nucleus</keyword>
<dbReference type="GO" id="GO:0032211">
    <property type="term" value="P:negative regulation of telomere maintenance via telomerase"/>
    <property type="evidence" value="ECO:0007669"/>
    <property type="project" value="TreeGrafter"/>
</dbReference>
<feature type="compositionally biased region" description="Basic and acidic residues" evidence="6">
    <location>
        <begin position="495"/>
        <end position="505"/>
    </location>
</feature>
<evidence type="ECO:0000313" key="8">
    <source>
        <dbReference type="EMBL" id="KAG9479306.1"/>
    </source>
</evidence>
<comment type="subcellular location">
    <subcellularLocation>
        <location evidence="2">Chromosome</location>
        <location evidence="2">Telomere</location>
    </subcellularLocation>
    <subcellularLocation>
        <location evidence="1">Nucleus</location>
    </subcellularLocation>
</comment>